<evidence type="ECO:0000313" key="6">
    <source>
        <dbReference type="Proteomes" id="UP001158576"/>
    </source>
</evidence>
<dbReference type="Proteomes" id="UP001158576">
    <property type="component" value="Chromosome PAR"/>
</dbReference>
<dbReference type="Gene3D" id="1.10.1240.40">
    <property type="entry name" value="ENT domain"/>
    <property type="match status" value="1"/>
</dbReference>
<dbReference type="PROSITE" id="PS51138">
    <property type="entry name" value="ENT"/>
    <property type="match status" value="1"/>
</dbReference>
<dbReference type="EMBL" id="OU015568">
    <property type="protein sequence ID" value="CAG5084905.1"/>
    <property type="molecule type" value="Genomic_DNA"/>
</dbReference>
<feature type="region of interest" description="Disordered" evidence="3">
    <location>
        <begin position="164"/>
        <end position="184"/>
    </location>
</feature>
<comment type="subcellular location">
    <subcellularLocation>
        <location evidence="1">Nucleus</location>
    </subcellularLocation>
</comment>
<feature type="compositionally biased region" description="Polar residues" evidence="3">
    <location>
        <begin position="429"/>
        <end position="441"/>
    </location>
</feature>
<keyword evidence="2" id="KW-0539">Nucleus</keyword>
<dbReference type="SUPFAM" id="SSF158639">
    <property type="entry name" value="ENT-like"/>
    <property type="match status" value="1"/>
</dbReference>
<proteinExistence type="predicted"/>
<evidence type="ECO:0000259" key="4">
    <source>
        <dbReference type="PROSITE" id="PS51138"/>
    </source>
</evidence>
<feature type="region of interest" description="Disordered" evidence="3">
    <location>
        <begin position="207"/>
        <end position="228"/>
    </location>
</feature>
<feature type="compositionally biased region" description="Low complexity" evidence="3">
    <location>
        <begin position="418"/>
        <end position="428"/>
    </location>
</feature>
<dbReference type="SMART" id="SM01191">
    <property type="entry name" value="ENT"/>
    <property type="match status" value="1"/>
</dbReference>
<feature type="region of interest" description="Disordered" evidence="3">
    <location>
        <begin position="384"/>
        <end position="477"/>
    </location>
</feature>
<accession>A0ABN7RT45</accession>
<reference evidence="5 6" key="1">
    <citation type="submission" date="2021-04" db="EMBL/GenBank/DDBJ databases">
        <authorList>
            <person name="Bliznina A."/>
        </authorList>
    </citation>
    <scope>NUCLEOTIDE SEQUENCE [LARGE SCALE GENOMIC DNA]</scope>
</reference>
<evidence type="ECO:0000256" key="1">
    <source>
        <dbReference type="ARBA" id="ARBA00004123"/>
    </source>
</evidence>
<sequence>MEGSLALRALQLKAYAAAIDALRVSDPLSPNAQQLVESLKKTFKISEPRHCAEVRRACSNSDLRKVEQQVRGCDTSTAWLRRVRRTVPASTEPFGMATIAQRKLADDILKKIEKTRMKPKVPVPLPQEDTAANDLPVVEIPSIRSNFEPLANDETRIKLPGGTVIRIGEEKPDSSSSKPGRKRKSEIVIKEVIEAKVPTIRPKRDRKLPKRFQRSPNKSTQKVKKAVSRLRKQLNVDRARSKDEVKEEKVEAKTEPVQLSTIVKTEPPTGAIIIQQNGRRLSHKSDKSENSTLPSVIIKSATPLAIPVPVTCSSSKGAPTSVIQSPPVAQSCTIVTLPVTQPLRRSNPSTPFMMNDILGGGGGGPPIAPKGTAVILPNTVASRPAGGSIIKTLPEIAPSRVGGTPEARRTPTRPEPSPVASSSRPSSVGHQRQSTKPTPHSSLDLPISYSRGQVTPPTGRLGAADHHSLRQLSPIPQPRQAPMRIVPMSHSTQFPQAFTLHQSGAAILAPNPHELHRASVLHSSLDQSSQLLRPPMHQLRMSQPMMSNMNQTLQPLLHSSTMGLLNPNLNVKLQNGTNYYALDRKLNSNNR</sequence>
<gene>
    <name evidence="5" type="ORF">OKIOD_LOCUS2324</name>
</gene>
<name>A0ABN7RT45_OIKDI</name>
<protein>
    <submittedName>
        <fullName evidence="5">Oidioi.mRNA.OKI2018_I69.PAR.g10766.t1.cds</fullName>
    </submittedName>
</protein>
<evidence type="ECO:0000256" key="3">
    <source>
        <dbReference type="SAM" id="MobiDB-lite"/>
    </source>
</evidence>
<keyword evidence="6" id="KW-1185">Reference proteome</keyword>
<dbReference type="InterPro" id="IPR036142">
    <property type="entry name" value="ENT_dom-like_sf"/>
</dbReference>
<dbReference type="Pfam" id="PF03735">
    <property type="entry name" value="ENT"/>
    <property type="match status" value="1"/>
</dbReference>
<organism evidence="5 6">
    <name type="scientific">Oikopleura dioica</name>
    <name type="common">Tunicate</name>
    <dbReference type="NCBI Taxonomy" id="34765"/>
    <lineage>
        <taxon>Eukaryota</taxon>
        <taxon>Metazoa</taxon>
        <taxon>Chordata</taxon>
        <taxon>Tunicata</taxon>
        <taxon>Appendicularia</taxon>
        <taxon>Copelata</taxon>
        <taxon>Oikopleuridae</taxon>
        <taxon>Oikopleura</taxon>
    </lineage>
</organism>
<feature type="domain" description="ENT" evidence="4">
    <location>
        <begin position="3"/>
        <end position="87"/>
    </location>
</feature>
<evidence type="ECO:0000313" key="5">
    <source>
        <dbReference type="EMBL" id="CAG5084905.1"/>
    </source>
</evidence>
<dbReference type="InterPro" id="IPR005491">
    <property type="entry name" value="ENT_dom"/>
</dbReference>
<evidence type="ECO:0000256" key="2">
    <source>
        <dbReference type="ARBA" id="ARBA00023242"/>
    </source>
</evidence>